<evidence type="ECO:0000256" key="2">
    <source>
        <dbReference type="ARBA" id="ARBA00010489"/>
    </source>
</evidence>
<keyword evidence="5" id="KW-0540">Nuclease</keyword>
<dbReference type="EMBL" id="CCBQ010000041">
    <property type="protein sequence ID" value="CDO94875.1"/>
    <property type="molecule type" value="Genomic_DNA"/>
</dbReference>
<dbReference type="InterPro" id="IPR036397">
    <property type="entry name" value="RNaseH_sf"/>
</dbReference>
<feature type="compositionally biased region" description="Basic and acidic residues" evidence="10">
    <location>
        <begin position="26"/>
        <end position="41"/>
    </location>
</feature>
<gene>
    <name evidence="12" type="ORF">KLDO_g3129</name>
</gene>
<protein>
    <recommendedName>
        <fullName evidence="3">RNA exonuclease 4</fullName>
    </recommendedName>
</protein>
<keyword evidence="7" id="KW-0269">Exonuclease</keyword>
<comment type="similarity">
    <text evidence="2">Belongs to the REXO4 family.</text>
</comment>
<evidence type="ECO:0000256" key="8">
    <source>
        <dbReference type="ARBA" id="ARBA00023242"/>
    </source>
</evidence>
<dbReference type="AlphaFoldDB" id="A0A0A8L9L2"/>
<evidence type="ECO:0000313" key="13">
    <source>
        <dbReference type="Proteomes" id="UP000031516"/>
    </source>
</evidence>
<evidence type="ECO:0000256" key="7">
    <source>
        <dbReference type="ARBA" id="ARBA00022839"/>
    </source>
</evidence>
<evidence type="ECO:0000256" key="5">
    <source>
        <dbReference type="ARBA" id="ARBA00022722"/>
    </source>
</evidence>
<comment type="subcellular location">
    <subcellularLocation>
        <location evidence="1">Nucleus</location>
    </subcellularLocation>
</comment>
<feature type="region of interest" description="Disordered" evidence="10">
    <location>
        <begin position="1"/>
        <end position="64"/>
    </location>
</feature>
<feature type="domain" description="Exonuclease" evidence="11">
    <location>
        <begin position="124"/>
        <end position="286"/>
    </location>
</feature>
<evidence type="ECO:0000256" key="3">
    <source>
        <dbReference type="ARBA" id="ARBA00016937"/>
    </source>
</evidence>
<dbReference type="InterPro" id="IPR013520">
    <property type="entry name" value="Ribonucl_H"/>
</dbReference>
<dbReference type="CDD" id="cd06144">
    <property type="entry name" value="REX4_like"/>
    <property type="match status" value="1"/>
</dbReference>
<dbReference type="InterPro" id="IPR037431">
    <property type="entry name" value="REX4_DEDDh_dom"/>
</dbReference>
<keyword evidence="6" id="KW-0378">Hydrolase</keyword>
<evidence type="ECO:0000259" key="11">
    <source>
        <dbReference type="SMART" id="SM00479"/>
    </source>
</evidence>
<name>A0A0A8L9L2_9SACH</name>
<evidence type="ECO:0000256" key="10">
    <source>
        <dbReference type="SAM" id="MobiDB-lite"/>
    </source>
</evidence>
<comment type="function">
    <text evidence="9">Exoribonuclease involved in ribosome biosynthesis. Involved in the processing of ITS1, the internal transcribed spacer localized between the 18S and 5.8S rRNAs.</text>
</comment>
<dbReference type="PANTHER" id="PTHR12801">
    <property type="entry name" value="RNA EXONUCLEASE REXO1 / RECO3 FAMILY MEMBER-RELATED"/>
    <property type="match status" value="1"/>
</dbReference>
<dbReference type="Pfam" id="PF00929">
    <property type="entry name" value="RNase_T"/>
    <property type="match status" value="1"/>
</dbReference>
<dbReference type="GO" id="GO:0008408">
    <property type="term" value="F:3'-5' exonuclease activity"/>
    <property type="evidence" value="ECO:0007669"/>
    <property type="project" value="InterPro"/>
</dbReference>
<dbReference type="GO" id="GO:0000027">
    <property type="term" value="P:ribosomal large subunit assembly"/>
    <property type="evidence" value="ECO:0007669"/>
    <property type="project" value="TreeGrafter"/>
</dbReference>
<dbReference type="Proteomes" id="UP000031516">
    <property type="component" value="Unassembled WGS sequence"/>
</dbReference>
<evidence type="ECO:0000256" key="1">
    <source>
        <dbReference type="ARBA" id="ARBA00004123"/>
    </source>
</evidence>
<sequence length="295" mass="33044">MVLSSNWLSLQSSNDSAGTKKKVRAKGGEKKRTGKKERVSKADSAVKPSAQDLQKKAKTTTGSKLMDMVANMTREIAKVEQERLKEKGSSLALVAEDGHESVLKQRLNEDVAKKPSSRTNEVGKYVSMDCEFVGVGPEGKDSALARVSIVNFYGNVVLDLFVRPKEPVTDWRTWVSGIKPHHMANAVTQEECQKQVEKVLRGRILVGHSVHHDLTALMLSHPRRMIRDTSRHIPFRQQYSEGKTPSLKKLTKEVLNLEIQEGEHSSIEDARATMLLYKSDKLEFEKLHKKQFGGA</sequence>
<proteinExistence type="inferred from homology"/>
<accession>A0A0A8L9L2</accession>
<dbReference type="PANTHER" id="PTHR12801:SF45">
    <property type="entry name" value="RNA EXONUCLEASE 4"/>
    <property type="match status" value="1"/>
</dbReference>
<dbReference type="GO" id="GO:0003676">
    <property type="term" value="F:nucleic acid binding"/>
    <property type="evidence" value="ECO:0007669"/>
    <property type="project" value="InterPro"/>
</dbReference>
<dbReference type="GO" id="GO:0006364">
    <property type="term" value="P:rRNA processing"/>
    <property type="evidence" value="ECO:0007669"/>
    <property type="project" value="UniProtKB-KW"/>
</dbReference>
<evidence type="ECO:0000313" key="12">
    <source>
        <dbReference type="EMBL" id="CDO94875.1"/>
    </source>
</evidence>
<organism evidence="12 13">
    <name type="scientific">Kluyveromyces dobzhanskii CBS 2104</name>
    <dbReference type="NCBI Taxonomy" id="1427455"/>
    <lineage>
        <taxon>Eukaryota</taxon>
        <taxon>Fungi</taxon>
        <taxon>Dikarya</taxon>
        <taxon>Ascomycota</taxon>
        <taxon>Saccharomycotina</taxon>
        <taxon>Saccharomycetes</taxon>
        <taxon>Saccharomycetales</taxon>
        <taxon>Saccharomycetaceae</taxon>
        <taxon>Kluyveromyces</taxon>
    </lineage>
</organism>
<dbReference type="InterPro" id="IPR047021">
    <property type="entry name" value="REXO1/3/4-like"/>
</dbReference>
<comment type="caution">
    <text evidence="12">The sequence shown here is derived from an EMBL/GenBank/DDBJ whole genome shotgun (WGS) entry which is preliminary data.</text>
</comment>
<dbReference type="SUPFAM" id="SSF53098">
    <property type="entry name" value="Ribonuclease H-like"/>
    <property type="match status" value="1"/>
</dbReference>
<dbReference type="SMART" id="SM00479">
    <property type="entry name" value="EXOIII"/>
    <property type="match status" value="1"/>
</dbReference>
<dbReference type="OrthoDB" id="8191639at2759"/>
<evidence type="ECO:0000256" key="6">
    <source>
        <dbReference type="ARBA" id="ARBA00022801"/>
    </source>
</evidence>
<evidence type="ECO:0000256" key="9">
    <source>
        <dbReference type="ARBA" id="ARBA00025599"/>
    </source>
</evidence>
<dbReference type="FunFam" id="3.30.420.10:FF:000007">
    <property type="entry name" value="Interferon-stimulated exonuclease gene 20"/>
    <property type="match status" value="1"/>
</dbReference>
<feature type="compositionally biased region" description="Low complexity" evidence="10">
    <location>
        <begin position="1"/>
        <end position="16"/>
    </location>
</feature>
<keyword evidence="8" id="KW-0539">Nucleus</keyword>
<dbReference type="InterPro" id="IPR012337">
    <property type="entry name" value="RNaseH-like_sf"/>
</dbReference>
<dbReference type="GO" id="GO:0005634">
    <property type="term" value="C:nucleus"/>
    <property type="evidence" value="ECO:0007669"/>
    <property type="project" value="UniProtKB-SubCell"/>
</dbReference>
<keyword evidence="4" id="KW-0698">rRNA processing</keyword>
<keyword evidence="13" id="KW-1185">Reference proteome</keyword>
<dbReference type="Gene3D" id="3.30.420.10">
    <property type="entry name" value="Ribonuclease H-like superfamily/Ribonuclease H"/>
    <property type="match status" value="1"/>
</dbReference>
<reference evidence="12 13" key="1">
    <citation type="submission" date="2014-03" db="EMBL/GenBank/DDBJ databases">
        <title>The genome of Kluyveromyces dobzhanskii.</title>
        <authorList>
            <person name="Nystedt B."/>
            <person name="Astrom S."/>
        </authorList>
    </citation>
    <scope>NUCLEOTIDE SEQUENCE [LARGE SCALE GENOMIC DNA]</scope>
    <source>
        <strain evidence="12 13">CBS 2104</strain>
    </source>
</reference>
<evidence type="ECO:0000256" key="4">
    <source>
        <dbReference type="ARBA" id="ARBA00022552"/>
    </source>
</evidence>